<dbReference type="PANTHER" id="PTHR30151:SF7">
    <property type="entry name" value="NITRATE IMPORT PERMEASE PROTEIN NRTB"/>
    <property type="match status" value="1"/>
</dbReference>
<keyword evidence="6 7" id="KW-0472">Membrane</keyword>
<dbReference type="Pfam" id="PF00528">
    <property type="entry name" value="BPD_transp_1"/>
    <property type="match status" value="1"/>
</dbReference>
<keyword evidence="5 7" id="KW-1133">Transmembrane helix</keyword>
<keyword evidence="4 7" id="KW-0812">Transmembrane</keyword>
<gene>
    <name evidence="9" type="ORF">VB774_15010</name>
</gene>
<evidence type="ECO:0000256" key="5">
    <source>
        <dbReference type="ARBA" id="ARBA00022989"/>
    </source>
</evidence>
<sequence length="285" mass="30919">MDYSPSMPKSRPRSNPVMAMIQSVLPNQDLQAFVLFLLILSSILIFWEVGSVNGWFSPLMPSASQTLSDFWGWISDPFYVKGTNDRGIGWHLITSLRRVAIGFTVGAAIAIPSGVLIGLFPVVSKAVDPFIQILKPVSPLAWLPIGLGLIKDSESTAIFVIAITSLWPTLINTKFGVSNVDPTYIDVTRTLGASPWRTITKVILPAAAPSIVSGMRISAGIAWLVIVAAEILIGGTGVGYFVWNEWNNLSITSIITAILMIGAIGLIIDRLFGLLQHWVSFGREV</sequence>
<dbReference type="PROSITE" id="PS50928">
    <property type="entry name" value="ABC_TM1"/>
    <property type="match status" value="1"/>
</dbReference>
<dbReference type="Gene3D" id="1.10.3720.10">
    <property type="entry name" value="MetI-like"/>
    <property type="match status" value="1"/>
</dbReference>
<evidence type="ECO:0000256" key="3">
    <source>
        <dbReference type="ARBA" id="ARBA00022475"/>
    </source>
</evidence>
<evidence type="ECO:0000256" key="2">
    <source>
        <dbReference type="ARBA" id="ARBA00022448"/>
    </source>
</evidence>
<comment type="caution">
    <text evidence="9">The sequence shown here is derived from an EMBL/GenBank/DDBJ whole genome shotgun (WGS) entry which is preliminary data.</text>
</comment>
<feature type="transmembrane region" description="Helical" evidence="7">
    <location>
        <begin position="221"/>
        <end position="243"/>
    </location>
</feature>
<dbReference type="InterPro" id="IPR000515">
    <property type="entry name" value="MetI-like"/>
</dbReference>
<dbReference type="EMBL" id="JAYGIE010000080">
    <property type="protein sequence ID" value="MEA5478933.1"/>
    <property type="molecule type" value="Genomic_DNA"/>
</dbReference>
<keyword evidence="3" id="KW-1003">Cell membrane</keyword>
<dbReference type="CDD" id="cd06261">
    <property type="entry name" value="TM_PBP2"/>
    <property type="match status" value="1"/>
</dbReference>
<evidence type="ECO:0000256" key="1">
    <source>
        <dbReference type="ARBA" id="ARBA00004651"/>
    </source>
</evidence>
<accession>A0ABU5TN02</accession>
<comment type="similarity">
    <text evidence="7">Belongs to the binding-protein-dependent transport system permease family.</text>
</comment>
<feature type="transmembrane region" description="Helical" evidence="7">
    <location>
        <begin position="99"/>
        <end position="123"/>
    </location>
</feature>
<dbReference type="SUPFAM" id="SSF161098">
    <property type="entry name" value="MetI-like"/>
    <property type="match status" value="1"/>
</dbReference>
<keyword evidence="2 7" id="KW-0813">Transport</keyword>
<organism evidence="9 10">
    <name type="scientific">Pseudanabaena galeata UHCC 0370</name>
    <dbReference type="NCBI Taxonomy" id="3110310"/>
    <lineage>
        <taxon>Bacteria</taxon>
        <taxon>Bacillati</taxon>
        <taxon>Cyanobacteriota</taxon>
        <taxon>Cyanophyceae</taxon>
        <taxon>Pseudanabaenales</taxon>
        <taxon>Pseudanabaenaceae</taxon>
        <taxon>Pseudanabaena</taxon>
    </lineage>
</organism>
<feature type="transmembrane region" description="Helical" evidence="7">
    <location>
        <begin position="249"/>
        <end position="268"/>
    </location>
</feature>
<evidence type="ECO:0000313" key="10">
    <source>
        <dbReference type="Proteomes" id="UP001301388"/>
    </source>
</evidence>
<comment type="subcellular location">
    <subcellularLocation>
        <location evidence="1 7">Cell membrane</location>
        <topology evidence="1 7">Multi-pass membrane protein</topology>
    </subcellularLocation>
</comment>
<keyword evidence="10" id="KW-1185">Reference proteome</keyword>
<evidence type="ECO:0000256" key="7">
    <source>
        <dbReference type="RuleBase" id="RU363032"/>
    </source>
</evidence>
<proteinExistence type="inferred from homology"/>
<evidence type="ECO:0000313" key="9">
    <source>
        <dbReference type="EMBL" id="MEA5478933.1"/>
    </source>
</evidence>
<reference evidence="9 10" key="1">
    <citation type="submission" date="2023-12" db="EMBL/GenBank/DDBJ databases">
        <title>Baltic Sea Cyanobacteria.</title>
        <authorList>
            <person name="Delbaje E."/>
            <person name="Fewer D.P."/>
            <person name="Shishido T.K."/>
        </authorList>
    </citation>
    <scope>NUCLEOTIDE SEQUENCE [LARGE SCALE GENOMIC DNA]</scope>
    <source>
        <strain evidence="9 10">UHCC 0370</strain>
    </source>
</reference>
<evidence type="ECO:0000256" key="6">
    <source>
        <dbReference type="ARBA" id="ARBA00023136"/>
    </source>
</evidence>
<feature type="transmembrane region" description="Helical" evidence="7">
    <location>
        <begin position="30"/>
        <end position="50"/>
    </location>
</feature>
<dbReference type="PANTHER" id="PTHR30151">
    <property type="entry name" value="ALKANE SULFONATE ABC TRANSPORTER-RELATED, MEMBRANE SUBUNIT"/>
    <property type="match status" value="1"/>
</dbReference>
<evidence type="ECO:0000256" key="4">
    <source>
        <dbReference type="ARBA" id="ARBA00022692"/>
    </source>
</evidence>
<protein>
    <submittedName>
        <fullName evidence="9">ABC transporter permease</fullName>
    </submittedName>
</protein>
<evidence type="ECO:0000259" key="8">
    <source>
        <dbReference type="PROSITE" id="PS50928"/>
    </source>
</evidence>
<feature type="domain" description="ABC transmembrane type-1" evidence="8">
    <location>
        <begin position="92"/>
        <end position="272"/>
    </location>
</feature>
<dbReference type="Proteomes" id="UP001301388">
    <property type="component" value="Unassembled WGS sequence"/>
</dbReference>
<name>A0ABU5TN02_9CYAN</name>
<dbReference type="InterPro" id="IPR035906">
    <property type="entry name" value="MetI-like_sf"/>
</dbReference>